<keyword evidence="11 14" id="KW-0503">Monooxygenase</keyword>
<comment type="subcellular location">
    <subcellularLocation>
        <location evidence="2">Membrane</location>
    </subcellularLocation>
</comment>
<dbReference type="Gene3D" id="1.10.630.10">
    <property type="entry name" value="Cytochrome P450"/>
    <property type="match status" value="1"/>
</dbReference>
<evidence type="ECO:0000313" key="16">
    <source>
        <dbReference type="Proteomes" id="UP001385951"/>
    </source>
</evidence>
<dbReference type="InterPro" id="IPR017972">
    <property type="entry name" value="Cyt_P450_CS"/>
</dbReference>
<protein>
    <recommendedName>
        <fullName evidence="17">Cytochrome P450</fullName>
    </recommendedName>
</protein>
<dbReference type="Proteomes" id="UP001385951">
    <property type="component" value="Unassembled WGS sequence"/>
</dbReference>
<dbReference type="PANTHER" id="PTHR46300:SF2">
    <property type="entry name" value="CYTOCHROME P450 MONOOXYGENASE ALNH-RELATED"/>
    <property type="match status" value="1"/>
</dbReference>
<dbReference type="AlphaFoldDB" id="A0AAW0GQS5"/>
<keyword evidence="7 13" id="KW-0479">Metal-binding</keyword>
<evidence type="ECO:0000256" key="6">
    <source>
        <dbReference type="ARBA" id="ARBA00022692"/>
    </source>
</evidence>
<evidence type="ECO:0000256" key="5">
    <source>
        <dbReference type="ARBA" id="ARBA00022617"/>
    </source>
</evidence>
<dbReference type="GO" id="GO:0016020">
    <property type="term" value="C:membrane"/>
    <property type="evidence" value="ECO:0007669"/>
    <property type="project" value="UniProtKB-SubCell"/>
</dbReference>
<gene>
    <name evidence="15" type="ORF">QCA50_002179</name>
</gene>
<evidence type="ECO:0000256" key="2">
    <source>
        <dbReference type="ARBA" id="ARBA00004370"/>
    </source>
</evidence>
<evidence type="ECO:0000256" key="4">
    <source>
        <dbReference type="ARBA" id="ARBA00010617"/>
    </source>
</evidence>
<dbReference type="PROSITE" id="PS00086">
    <property type="entry name" value="CYTOCHROME_P450"/>
    <property type="match status" value="1"/>
</dbReference>
<keyword evidence="6" id="KW-0812">Transmembrane</keyword>
<name>A0AAW0GQS5_9APHY</name>
<evidence type="ECO:0000256" key="10">
    <source>
        <dbReference type="ARBA" id="ARBA00023004"/>
    </source>
</evidence>
<evidence type="ECO:0000313" key="15">
    <source>
        <dbReference type="EMBL" id="KAK7694991.1"/>
    </source>
</evidence>
<evidence type="ECO:0000256" key="1">
    <source>
        <dbReference type="ARBA" id="ARBA00001971"/>
    </source>
</evidence>
<keyword evidence="9 14" id="KW-0560">Oxidoreductase</keyword>
<evidence type="ECO:0000256" key="14">
    <source>
        <dbReference type="RuleBase" id="RU000461"/>
    </source>
</evidence>
<evidence type="ECO:0000256" key="3">
    <source>
        <dbReference type="ARBA" id="ARBA00005179"/>
    </source>
</evidence>
<proteinExistence type="inferred from homology"/>
<keyword evidence="16" id="KW-1185">Reference proteome</keyword>
<keyword evidence="10 13" id="KW-0408">Iron</keyword>
<dbReference type="Pfam" id="PF00067">
    <property type="entry name" value="p450"/>
    <property type="match status" value="1"/>
</dbReference>
<sequence length="198" mass="22240">MVQHPEILKKAQAEVDRVVGTHRLPDMHDKTSLPYIEAIIQECLRWQPVLPVAIPHQLTQDDEYRGYFIPEGSLIFANAWSILHDEKAYPNPNAFNPERFLKDGVLNPDVRDPGVACFGFGRRICPGRFMAKESLYIIISSLVAAFDFTKAVGPDGVPITPKTNYTTDLLNHPKPFLCSIKPRSEERALQVSATANDL</sequence>
<comment type="pathway">
    <text evidence="3">Secondary metabolite biosynthesis.</text>
</comment>
<feature type="binding site" description="axial binding residue" evidence="13">
    <location>
        <position position="125"/>
    </location>
    <ligand>
        <name>heme</name>
        <dbReference type="ChEBI" id="CHEBI:30413"/>
    </ligand>
    <ligandPart>
        <name>Fe</name>
        <dbReference type="ChEBI" id="CHEBI:18248"/>
    </ligandPart>
</feature>
<dbReference type="InterPro" id="IPR001128">
    <property type="entry name" value="Cyt_P450"/>
</dbReference>
<keyword evidence="8" id="KW-1133">Transmembrane helix</keyword>
<keyword evidence="12" id="KW-0472">Membrane</keyword>
<dbReference type="SUPFAM" id="SSF48264">
    <property type="entry name" value="Cytochrome P450"/>
    <property type="match status" value="1"/>
</dbReference>
<dbReference type="InterPro" id="IPR050364">
    <property type="entry name" value="Cytochrome_P450_fung"/>
</dbReference>
<dbReference type="GO" id="GO:0005506">
    <property type="term" value="F:iron ion binding"/>
    <property type="evidence" value="ECO:0007669"/>
    <property type="project" value="InterPro"/>
</dbReference>
<dbReference type="PANTHER" id="PTHR46300">
    <property type="entry name" value="P450, PUTATIVE (EUROFUNG)-RELATED-RELATED"/>
    <property type="match status" value="1"/>
</dbReference>
<organism evidence="15 16">
    <name type="scientific">Cerrena zonata</name>
    <dbReference type="NCBI Taxonomy" id="2478898"/>
    <lineage>
        <taxon>Eukaryota</taxon>
        <taxon>Fungi</taxon>
        <taxon>Dikarya</taxon>
        <taxon>Basidiomycota</taxon>
        <taxon>Agaricomycotina</taxon>
        <taxon>Agaricomycetes</taxon>
        <taxon>Polyporales</taxon>
        <taxon>Cerrenaceae</taxon>
        <taxon>Cerrena</taxon>
    </lineage>
</organism>
<evidence type="ECO:0000256" key="9">
    <source>
        <dbReference type="ARBA" id="ARBA00023002"/>
    </source>
</evidence>
<dbReference type="InterPro" id="IPR002401">
    <property type="entry name" value="Cyt_P450_E_grp-I"/>
</dbReference>
<comment type="similarity">
    <text evidence="4 14">Belongs to the cytochrome P450 family.</text>
</comment>
<dbReference type="GO" id="GO:0020037">
    <property type="term" value="F:heme binding"/>
    <property type="evidence" value="ECO:0007669"/>
    <property type="project" value="InterPro"/>
</dbReference>
<dbReference type="PRINTS" id="PR00385">
    <property type="entry name" value="P450"/>
</dbReference>
<keyword evidence="5 13" id="KW-0349">Heme</keyword>
<dbReference type="GO" id="GO:0004497">
    <property type="term" value="F:monooxygenase activity"/>
    <property type="evidence" value="ECO:0007669"/>
    <property type="project" value="UniProtKB-KW"/>
</dbReference>
<evidence type="ECO:0000256" key="8">
    <source>
        <dbReference type="ARBA" id="ARBA00022989"/>
    </source>
</evidence>
<evidence type="ECO:0000256" key="13">
    <source>
        <dbReference type="PIRSR" id="PIRSR602401-1"/>
    </source>
</evidence>
<reference evidence="15 16" key="1">
    <citation type="submission" date="2022-09" db="EMBL/GenBank/DDBJ databases">
        <authorList>
            <person name="Palmer J.M."/>
        </authorList>
    </citation>
    <scope>NUCLEOTIDE SEQUENCE [LARGE SCALE GENOMIC DNA]</scope>
    <source>
        <strain evidence="15 16">DSM 7382</strain>
    </source>
</reference>
<accession>A0AAW0GQS5</accession>
<evidence type="ECO:0000256" key="7">
    <source>
        <dbReference type="ARBA" id="ARBA00022723"/>
    </source>
</evidence>
<evidence type="ECO:0000256" key="11">
    <source>
        <dbReference type="ARBA" id="ARBA00023033"/>
    </source>
</evidence>
<comment type="caution">
    <text evidence="15">The sequence shown here is derived from an EMBL/GenBank/DDBJ whole genome shotgun (WGS) entry which is preliminary data.</text>
</comment>
<dbReference type="InterPro" id="IPR036396">
    <property type="entry name" value="Cyt_P450_sf"/>
</dbReference>
<evidence type="ECO:0008006" key="17">
    <source>
        <dbReference type="Google" id="ProtNLM"/>
    </source>
</evidence>
<dbReference type="PRINTS" id="PR00463">
    <property type="entry name" value="EP450I"/>
</dbReference>
<dbReference type="GO" id="GO:0016705">
    <property type="term" value="F:oxidoreductase activity, acting on paired donors, with incorporation or reduction of molecular oxygen"/>
    <property type="evidence" value="ECO:0007669"/>
    <property type="project" value="InterPro"/>
</dbReference>
<comment type="cofactor">
    <cofactor evidence="1 13">
        <name>heme</name>
        <dbReference type="ChEBI" id="CHEBI:30413"/>
    </cofactor>
</comment>
<dbReference type="EMBL" id="JASBNA010000002">
    <property type="protein sequence ID" value="KAK7694991.1"/>
    <property type="molecule type" value="Genomic_DNA"/>
</dbReference>
<evidence type="ECO:0000256" key="12">
    <source>
        <dbReference type="ARBA" id="ARBA00023136"/>
    </source>
</evidence>